<evidence type="ECO:0000256" key="8">
    <source>
        <dbReference type="SAM" id="Phobius"/>
    </source>
</evidence>
<comment type="caution">
    <text evidence="10">The sequence shown here is derived from an EMBL/GenBank/DDBJ whole genome shotgun (WGS) entry which is preliminary data.</text>
</comment>
<gene>
    <name evidence="10" type="ORF">BJ998_000316</name>
</gene>
<dbReference type="RefSeq" id="WP_184857806.1">
    <property type="nucleotide sequence ID" value="NZ_JACHIR010000001.1"/>
</dbReference>
<protein>
    <submittedName>
        <fullName evidence="10">4-amino-4-deoxy-L-arabinose transferase-like glycosyltransferase</fullName>
    </submittedName>
</protein>
<dbReference type="EMBL" id="JACHIR010000001">
    <property type="protein sequence ID" value="MBB5889120.1"/>
    <property type="molecule type" value="Genomic_DNA"/>
</dbReference>
<organism evidence="10 11">
    <name type="scientific">Kutzneria kofuensis</name>
    <dbReference type="NCBI Taxonomy" id="103725"/>
    <lineage>
        <taxon>Bacteria</taxon>
        <taxon>Bacillati</taxon>
        <taxon>Actinomycetota</taxon>
        <taxon>Actinomycetes</taxon>
        <taxon>Pseudonocardiales</taxon>
        <taxon>Pseudonocardiaceae</taxon>
        <taxon>Kutzneria</taxon>
    </lineage>
</organism>
<evidence type="ECO:0000256" key="3">
    <source>
        <dbReference type="ARBA" id="ARBA00022676"/>
    </source>
</evidence>
<evidence type="ECO:0000256" key="1">
    <source>
        <dbReference type="ARBA" id="ARBA00004651"/>
    </source>
</evidence>
<feature type="transmembrane region" description="Helical" evidence="8">
    <location>
        <begin position="281"/>
        <end position="297"/>
    </location>
</feature>
<dbReference type="Pfam" id="PF13231">
    <property type="entry name" value="PMT_2"/>
    <property type="match status" value="1"/>
</dbReference>
<evidence type="ECO:0000256" key="7">
    <source>
        <dbReference type="ARBA" id="ARBA00023136"/>
    </source>
</evidence>
<evidence type="ECO:0000256" key="2">
    <source>
        <dbReference type="ARBA" id="ARBA00022475"/>
    </source>
</evidence>
<dbReference type="Proteomes" id="UP000585638">
    <property type="component" value="Unassembled WGS sequence"/>
</dbReference>
<feature type="transmembrane region" description="Helical" evidence="8">
    <location>
        <begin position="161"/>
        <end position="177"/>
    </location>
</feature>
<keyword evidence="2" id="KW-1003">Cell membrane</keyword>
<dbReference type="InterPro" id="IPR050297">
    <property type="entry name" value="LipidA_mod_glycosyltrf_83"/>
</dbReference>
<dbReference type="GO" id="GO:0016763">
    <property type="term" value="F:pentosyltransferase activity"/>
    <property type="evidence" value="ECO:0007669"/>
    <property type="project" value="TreeGrafter"/>
</dbReference>
<keyword evidence="3" id="KW-0328">Glycosyltransferase</keyword>
<feature type="transmembrane region" description="Helical" evidence="8">
    <location>
        <begin position="184"/>
        <end position="206"/>
    </location>
</feature>
<evidence type="ECO:0000256" key="6">
    <source>
        <dbReference type="ARBA" id="ARBA00022989"/>
    </source>
</evidence>
<feature type="transmembrane region" description="Helical" evidence="8">
    <location>
        <begin position="258"/>
        <end position="275"/>
    </location>
</feature>
<dbReference type="InterPro" id="IPR038731">
    <property type="entry name" value="RgtA/B/C-like"/>
</dbReference>
<feature type="transmembrane region" description="Helical" evidence="8">
    <location>
        <begin position="304"/>
        <end position="323"/>
    </location>
</feature>
<dbReference type="AlphaFoldDB" id="A0A7W9KAT8"/>
<keyword evidence="5 8" id="KW-0812">Transmembrane</keyword>
<proteinExistence type="predicted"/>
<comment type="subcellular location">
    <subcellularLocation>
        <location evidence="1">Cell membrane</location>
        <topology evidence="1">Multi-pass membrane protein</topology>
    </subcellularLocation>
</comment>
<feature type="transmembrane region" description="Helical" evidence="8">
    <location>
        <begin position="98"/>
        <end position="121"/>
    </location>
</feature>
<keyword evidence="7 8" id="KW-0472">Membrane</keyword>
<keyword evidence="6 8" id="KW-1133">Transmembrane helix</keyword>
<dbReference type="GO" id="GO:0005886">
    <property type="term" value="C:plasma membrane"/>
    <property type="evidence" value="ECO:0007669"/>
    <property type="project" value="UniProtKB-SubCell"/>
</dbReference>
<name>A0A7W9KAT8_9PSEU</name>
<feature type="transmembrane region" description="Helical" evidence="8">
    <location>
        <begin position="226"/>
        <end position="251"/>
    </location>
</feature>
<evidence type="ECO:0000256" key="4">
    <source>
        <dbReference type="ARBA" id="ARBA00022679"/>
    </source>
</evidence>
<feature type="transmembrane region" description="Helical" evidence="8">
    <location>
        <begin position="65"/>
        <end position="86"/>
    </location>
</feature>
<dbReference type="GO" id="GO:0009103">
    <property type="term" value="P:lipopolysaccharide biosynthetic process"/>
    <property type="evidence" value="ECO:0007669"/>
    <property type="project" value="UniProtKB-ARBA"/>
</dbReference>
<sequence>MRNVGWRSVLIVAAVAAVVHLAVAWRYGWHRDEFYFVTAGRHPAFGYIDQPPLTPLLAALAGNLVVLRILAIAAQVGCIVLTAMLAAELGGDRKAQTLAAAVIAACPIFVGASLLFGTTVLDQAVWIGVFLTTARALRIGAVRAWLWPGVIAGLGLENKDTVAVLLVGIGVGLLLYRRDVLRTWGPWLAAGVALLIALPNIVWQAAHGWPQFEMAAVLSDRTGGTLGSLAQLAVLAFLQAGPPLVAVWVLGARELTKHRWLLVVVILTPVVFTLAGGKSYYPAPVLAVLFAAGAVRIGKLSKGWLTAVAVTAVMALFLTLPVLPPSVQTTLRAVDPEPMETYGWPEFVDQVRQVEQTMPPGTPIFTSNYGEAGALTILGGLPDVYSGQNSYGDWGPPPGTSQTVLVVGAFKAEQLRQGWQRVQAIAPITLPDGIKNDEVVWRTTIFRCDGPRGSWAQMWPKLRHLS</sequence>
<evidence type="ECO:0000259" key="9">
    <source>
        <dbReference type="Pfam" id="PF13231"/>
    </source>
</evidence>
<evidence type="ECO:0000313" key="11">
    <source>
        <dbReference type="Proteomes" id="UP000585638"/>
    </source>
</evidence>
<dbReference type="PANTHER" id="PTHR33908:SF11">
    <property type="entry name" value="MEMBRANE PROTEIN"/>
    <property type="match status" value="1"/>
</dbReference>
<evidence type="ECO:0000313" key="10">
    <source>
        <dbReference type="EMBL" id="MBB5889120.1"/>
    </source>
</evidence>
<evidence type="ECO:0000256" key="5">
    <source>
        <dbReference type="ARBA" id="ARBA00022692"/>
    </source>
</evidence>
<keyword evidence="4 10" id="KW-0808">Transferase</keyword>
<dbReference type="PANTHER" id="PTHR33908">
    <property type="entry name" value="MANNOSYLTRANSFERASE YKCB-RELATED"/>
    <property type="match status" value="1"/>
</dbReference>
<accession>A0A7W9KAT8</accession>
<keyword evidence="11" id="KW-1185">Reference proteome</keyword>
<feature type="domain" description="Glycosyltransferase RgtA/B/C/D-like" evidence="9">
    <location>
        <begin position="49"/>
        <end position="203"/>
    </location>
</feature>
<reference evidence="10 11" key="1">
    <citation type="submission" date="2020-08" db="EMBL/GenBank/DDBJ databases">
        <title>Sequencing the genomes of 1000 actinobacteria strains.</title>
        <authorList>
            <person name="Klenk H.-P."/>
        </authorList>
    </citation>
    <scope>NUCLEOTIDE SEQUENCE [LARGE SCALE GENOMIC DNA]</scope>
    <source>
        <strain evidence="10 11">DSM 43851</strain>
    </source>
</reference>